<reference evidence="1 2" key="1">
    <citation type="journal article" date="2019" name="mSystems">
        <title>Life at home and on the roam: Genomic adaptions reflect the dual lifestyle of an intracellular, facultative symbiont.</title>
        <authorList>
            <person name="Burgsdorf I."/>
        </authorList>
    </citation>
    <scope>NUCLEOTIDE SEQUENCE [LARGE SCALE GENOMIC DNA]</scope>
    <source>
        <strain evidence="1">277cV</strain>
    </source>
</reference>
<name>A0A524RPB6_9CHRO</name>
<sequence length="70" mass="7665">MPQQTIHFRIRPDGRVEEHVEGVLGSTCQQLTASVEARLGSVVTATPTADHYAAAARQEARQAAFIHRQP</sequence>
<comment type="caution">
    <text evidence="1">The sequence shown here is derived from an EMBL/GenBank/DDBJ whole genome shotgun (WGS) entry which is preliminary data.</text>
</comment>
<evidence type="ECO:0000313" key="2">
    <source>
        <dbReference type="Proteomes" id="UP000317990"/>
    </source>
</evidence>
<accession>A0A524RPB6</accession>
<evidence type="ECO:0000313" key="1">
    <source>
        <dbReference type="EMBL" id="TGG93639.1"/>
    </source>
</evidence>
<dbReference type="InterPro" id="IPR021375">
    <property type="entry name" value="DUF2997"/>
</dbReference>
<dbReference type="EMBL" id="SRMO01000051">
    <property type="protein sequence ID" value="TGG93639.1"/>
    <property type="molecule type" value="Genomic_DNA"/>
</dbReference>
<gene>
    <name evidence="1" type="ORF">ERJ67_04035</name>
</gene>
<organism evidence="1 2">
    <name type="scientific">Aphanocapsa feldmannii 277cV</name>
    <dbReference type="NCBI Taxonomy" id="2507553"/>
    <lineage>
        <taxon>Bacteria</taxon>
        <taxon>Bacillati</taxon>
        <taxon>Cyanobacteriota</taxon>
        <taxon>Cyanophyceae</taxon>
        <taxon>Oscillatoriophycideae</taxon>
        <taxon>Chroococcales</taxon>
        <taxon>Microcystaceae</taxon>
        <taxon>Aphanocapsa</taxon>
    </lineage>
</organism>
<dbReference type="Proteomes" id="UP000317990">
    <property type="component" value="Unassembled WGS sequence"/>
</dbReference>
<proteinExistence type="predicted"/>
<protein>
    <submittedName>
        <fullName evidence="1">DUF2997 domain-containing protein</fullName>
    </submittedName>
</protein>
<dbReference type="AlphaFoldDB" id="A0A524RPB6"/>
<dbReference type="Pfam" id="PF11211">
    <property type="entry name" value="DUF2997"/>
    <property type="match status" value="1"/>
</dbReference>